<dbReference type="Gene3D" id="3.40.50.720">
    <property type="entry name" value="NAD(P)-binding Rossmann-like Domain"/>
    <property type="match status" value="1"/>
</dbReference>
<dbReference type="AlphaFoldDB" id="A0A2R5GD74"/>
<dbReference type="Pfam" id="PF13561">
    <property type="entry name" value="adh_short_C2"/>
    <property type="match status" value="1"/>
</dbReference>
<proteinExistence type="predicted"/>
<dbReference type="CDD" id="cd05327">
    <property type="entry name" value="retinol-DH_like_SDR_c_like"/>
    <property type="match status" value="1"/>
</dbReference>
<dbReference type="InterPro" id="IPR002347">
    <property type="entry name" value="SDR_fam"/>
</dbReference>
<evidence type="ECO:0000256" key="1">
    <source>
        <dbReference type="ARBA" id="ARBA00023002"/>
    </source>
</evidence>
<reference evidence="2 3" key="1">
    <citation type="submission" date="2017-12" db="EMBL/GenBank/DDBJ databases">
        <title>Sequencing, de novo assembly and annotation of complete genome of a new Thraustochytrid species, strain FCC1311.</title>
        <authorList>
            <person name="Sedici K."/>
            <person name="Godart F."/>
            <person name="Aiese Cigliano R."/>
            <person name="Sanseverino W."/>
            <person name="Barakat M."/>
            <person name="Ortet P."/>
            <person name="Marechal E."/>
            <person name="Cagnac O."/>
            <person name="Amato A."/>
        </authorList>
    </citation>
    <scope>NUCLEOTIDE SEQUENCE [LARGE SCALE GENOMIC DNA]</scope>
</reference>
<organism evidence="2 3">
    <name type="scientific">Hondaea fermentalgiana</name>
    <dbReference type="NCBI Taxonomy" id="2315210"/>
    <lineage>
        <taxon>Eukaryota</taxon>
        <taxon>Sar</taxon>
        <taxon>Stramenopiles</taxon>
        <taxon>Bigyra</taxon>
        <taxon>Labyrinthulomycetes</taxon>
        <taxon>Thraustochytrida</taxon>
        <taxon>Thraustochytriidae</taxon>
        <taxon>Hondaea</taxon>
    </lineage>
</organism>
<dbReference type="InterPro" id="IPR036291">
    <property type="entry name" value="NAD(P)-bd_dom_sf"/>
</dbReference>
<dbReference type="PRINTS" id="PR00081">
    <property type="entry name" value="GDHRDH"/>
</dbReference>
<dbReference type="SUPFAM" id="SSF51735">
    <property type="entry name" value="NAD(P)-binding Rossmann-fold domains"/>
    <property type="match status" value="1"/>
</dbReference>
<dbReference type="Proteomes" id="UP000241890">
    <property type="component" value="Unassembled WGS sequence"/>
</dbReference>
<sequence>MVPCAAIVAVVVVIATVASTLAFDAKLRMYWPVPEWSIEDIPSLDGQTALVTGANTGLGYATSLELLKHGAKVIVATRSEKKGIDTVKRLQAEPDLPAKYRENAIAPKVALELSSLDSVAEFAEYIKETESDLDMLIDNAGIMMTPYGLTKDGYEQQFGVNHIGHYALTLRLVPLLKAGSRVVVLSSLGHNFAEDDCFDFDKLNDESKYDPTAAYGRSKLSNILFARSLAMKLKDKQIYVNSAHPGFVATDLARYLIDKAAKFVPRKYVETLIKTTFGAYAMSPREGATTQLFLAMPEIAERKITGEYYVPTARKHDSHPFAFAGGMSSTAQDDEIAEKLWKWTAKETGLDL</sequence>
<protein>
    <submittedName>
        <fullName evidence="2">Retinol dehydrogenase 14</fullName>
    </submittedName>
</protein>
<comment type="caution">
    <text evidence="2">The sequence shown here is derived from an EMBL/GenBank/DDBJ whole genome shotgun (WGS) entry which is preliminary data.</text>
</comment>
<gene>
    <name evidence="2" type="ORF">FCC1311_019732</name>
</gene>
<dbReference type="InParanoid" id="A0A2R5GD74"/>
<dbReference type="GO" id="GO:0016491">
    <property type="term" value="F:oxidoreductase activity"/>
    <property type="evidence" value="ECO:0007669"/>
    <property type="project" value="UniProtKB-KW"/>
</dbReference>
<dbReference type="OrthoDB" id="157221at2759"/>
<evidence type="ECO:0000313" key="2">
    <source>
        <dbReference type="EMBL" id="GBG25754.1"/>
    </source>
</evidence>
<accession>A0A2R5GD74</accession>
<keyword evidence="1" id="KW-0560">Oxidoreductase</keyword>
<dbReference type="PANTHER" id="PTHR43157">
    <property type="entry name" value="PHOSPHATIDYLINOSITOL-GLYCAN BIOSYNTHESIS CLASS F PROTEIN-RELATED"/>
    <property type="match status" value="1"/>
</dbReference>
<dbReference type="EMBL" id="BEYU01000015">
    <property type="protein sequence ID" value="GBG25754.1"/>
    <property type="molecule type" value="Genomic_DNA"/>
</dbReference>
<dbReference type="PANTHER" id="PTHR43157:SF31">
    <property type="entry name" value="PHOSPHATIDYLINOSITOL-GLYCAN BIOSYNTHESIS CLASS F PROTEIN"/>
    <property type="match status" value="1"/>
</dbReference>
<keyword evidence="3" id="KW-1185">Reference proteome</keyword>
<name>A0A2R5GD74_9STRA</name>
<evidence type="ECO:0000313" key="3">
    <source>
        <dbReference type="Proteomes" id="UP000241890"/>
    </source>
</evidence>